<evidence type="ECO:0008006" key="3">
    <source>
        <dbReference type="Google" id="ProtNLM"/>
    </source>
</evidence>
<sequence>MPAVPTLASAAATCVSDGSSSISNYSASNSYTFTPAGPRVDATGAISGMALGTSYTVTADNGSCSSMASASFSNAAMLT</sequence>
<organism evidence="1 2">
    <name type="scientific">Solitalea longa</name>
    <dbReference type="NCBI Taxonomy" id="2079460"/>
    <lineage>
        <taxon>Bacteria</taxon>
        <taxon>Pseudomonadati</taxon>
        <taxon>Bacteroidota</taxon>
        <taxon>Sphingobacteriia</taxon>
        <taxon>Sphingobacteriales</taxon>
        <taxon>Sphingobacteriaceae</taxon>
        <taxon>Solitalea</taxon>
    </lineage>
</organism>
<evidence type="ECO:0000313" key="1">
    <source>
        <dbReference type="EMBL" id="POY34624.1"/>
    </source>
</evidence>
<evidence type="ECO:0000313" key="2">
    <source>
        <dbReference type="Proteomes" id="UP000236893"/>
    </source>
</evidence>
<keyword evidence="2" id="KW-1185">Reference proteome</keyword>
<dbReference type="EMBL" id="PQVF01000032">
    <property type="protein sequence ID" value="POY34624.1"/>
    <property type="molecule type" value="Genomic_DNA"/>
</dbReference>
<protein>
    <recommendedName>
        <fullName evidence="3">MBG domain-containing protein</fullName>
    </recommendedName>
</protein>
<feature type="non-terminal residue" evidence="1">
    <location>
        <position position="79"/>
    </location>
</feature>
<accession>A0A2S4ZW68</accession>
<name>A0A2S4ZW68_9SPHI</name>
<dbReference type="Proteomes" id="UP000236893">
    <property type="component" value="Unassembled WGS sequence"/>
</dbReference>
<dbReference type="AlphaFoldDB" id="A0A2S4ZW68"/>
<proteinExistence type="predicted"/>
<comment type="caution">
    <text evidence="1">The sequence shown here is derived from an EMBL/GenBank/DDBJ whole genome shotgun (WGS) entry which is preliminary data.</text>
</comment>
<reference evidence="1 2" key="1">
    <citation type="submission" date="2018-01" db="EMBL/GenBank/DDBJ databases">
        <authorList>
            <person name="Gaut B.S."/>
            <person name="Morton B.R."/>
            <person name="Clegg M.T."/>
            <person name="Duvall M.R."/>
        </authorList>
    </citation>
    <scope>NUCLEOTIDE SEQUENCE [LARGE SCALE GENOMIC DNA]</scope>
    <source>
        <strain evidence="1 2">HR-AV</strain>
    </source>
</reference>
<gene>
    <name evidence="1" type="ORF">C3K47_19335</name>
</gene>